<evidence type="ECO:0000313" key="2">
    <source>
        <dbReference type="Proteomes" id="UP001162992"/>
    </source>
</evidence>
<keyword evidence="2" id="KW-1185">Reference proteome</keyword>
<protein>
    <submittedName>
        <fullName evidence="1">Uncharacterized protein</fullName>
    </submittedName>
</protein>
<accession>A0ACC2CCN8</accession>
<evidence type="ECO:0000313" key="1">
    <source>
        <dbReference type="EMBL" id="KAJ7539779.1"/>
    </source>
</evidence>
<name>A0ACC2CCN8_DIPCM</name>
<reference evidence="2" key="1">
    <citation type="journal article" date="2024" name="Proc. Natl. Acad. Sci. U.S.A.">
        <title>Extraordinary preservation of gene collinearity over three hundred million years revealed in homosporous lycophytes.</title>
        <authorList>
            <person name="Li C."/>
            <person name="Wickell D."/>
            <person name="Kuo L.Y."/>
            <person name="Chen X."/>
            <person name="Nie B."/>
            <person name="Liao X."/>
            <person name="Peng D."/>
            <person name="Ji J."/>
            <person name="Jenkins J."/>
            <person name="Williams M."/>
            <person name="Shu S."/>
            <person name="Plott C."/>
            <person name="Barry K."/>
            <person name="Rajasekar S."/>
            <person name="Grimwood J."/>
            <person name="Han X."/>
            <person name="Sun S."/>
            <person name="Hou Z."/>
            <person name="He W."/>
            <person name="Dai G."/>
            <person name="Sun C."/>
            <person name="Schmutz J."/>
            <person name="Leebens-Mack J.H."/>
            <person name="Li F.W."/>
            <person name="Wang L."/>
        </authorList>
    </citation>
    <scope>NUCLEOTIDE SEQUENCE [LARGE SCALE GENOMIC DNA]</scope>
    <source>
        <strain evidence="2">cv. PW_Plant_1</strain>
    </source>
</reference>
<organism evidence="1 2">
    <name type="scientific">Diphasiastrum complanatum</name>
    <name type="common">Issler's clubmoss</name>
    <name type="synonym">Lycopodium complanatum</name>
    <dbReference type="NCBI Taxonomy" id="34168"/>
    <lineage>
        <taxon>Eukaryota</taxon>
        <taxon>Viridiplantae</taxon>
        <taxon>Streptophyta</taxon>
        <taxon>Embryophyta</taxon>
        <taxon>Tracheophyta</taxon>
        <taxon>Lycopodiopsida</taxon>
        <taxon>Lycopodiales</taxon>
        <taxon>Lycopodiaceae</taxon>
        <taxon>Lycopodioideae</taxon>
        <taxon>Diphasiastrum</taxon>
    </lineage>
</organism>
<gene>
    <name evidence="1" type="ORF">O6H91_11G108500</name>
</gene>
<comment type="caution">
    <text evidence="1">The sequence shown here is derived from an EMBL/GenBank/DDBJ whole genome shotgun (WGS) entry which is preliminary data.</text>
</comment>
<sequence>MMSFRRNLSYERPLQNGTTPFSALSHEMVPPLGPLSSSVLASPFHSEGASGFTSAPVSVVLPRSWLTIAHRQGASEKLKRKGYLFKKPCMHLLLFFLLGFGLGLAPFRRRDAFDAISSALGTTLEKQDLAIEWNGFQKSLQRQATKITGLRLESVTGEESSSHSLVINHAVKTDSRNVRSSSGQMLPSGLNDTAKLFGGLVPRKLLLVITPTYARPFQAFYLSRLAHTLKLVQPPLLWLVVDMQVQSLEAAALLRDTGIMYRHLVGRKKLSRTKDRGAYLRNVALAHIEEHRLDGIVYFADDHNVYSLELFEQLRRIKRFGTWPVGMLEHSKSRTTLYGPVCNESTVIGWHTNERNKMIRRFHVDISGFGFNSTILWDPQTWKRPIVKRNQHLYSIREGFQETTFIQQLVEDESQMEGLPSGCSKVMVWHLYVEAFEKNYPTSWRLEKNLNAIIGLI</sequence>
<proteinExistence type="predicted"/>
<dbReference type="Proteomes" id="UP001162992">
    <property type="component" value="Chromosome 11"/>
</dbReference>
<dbReference type="EMBL" id="CM055102">
    <property type="protein sequence ID" value="KAJ7539779.1"/>
    <property type="molecule type" value="Genomic_DNA"/>
</dbReference>